<dbReference type="SUPFAM" id="SSF101898">
    <property type="entry name" value="NHL repeat"/>
    <property type="match status" value="1"/>
</dbReference>
<evidence type="ECO:0000313" key="4">
    <source>
        <dbReference type="Proteomes" id="UP000663828"/>
    </source>
</evidence>
<dbReference type="Proteomes" id="UP000663828">
    <property type="component" value="Unassembled WGS sequence"/>
</dbReference>
<sequence length="267" mass="30164">MISLEVFHTSLRTIHCRKKEPSKGVNHLGQFSRQSYFDVIVLSSGDQGYIKRWFYHLFPIIGPSRGFRWNTEGITIGIDLSPKLSCSRLFIDSNDTLYGVDNTNAYVWKLSKNDTNAITVAGIYGTKGQSSFQLENPQDVYVDQYGDIYVVDTNNHRIQKFINGSMQGITILGNGAIDYANRFRLQYPRNFAFESTEKFMYVAVHGNQEVLGFFTNRTSPTVPSLFAGNGTSGNTVRQLNGPWGIYLLPSRKNILFITNSDGHSVMR</sequence>
<evidence type="ECO:0000313" key="3">
    <source>
        <dbReference type="EMBL" id="CAF1686761.1"/>
    </source>
</evidence>
<reference evidence="3" key="1">
    <citation type="submission" date="2021-02" db="EMBL/GenBank/DDBJ databases">
        <authorList>
            <person name="Nowell W R."/>
        </authorList>
    </citation>
    <scope>NUCLEOTIDE SEQUENCE</scope>
</reference>
<dbReference type="AlphaFoldDB" id="A0A816HDC3"/>
<dbReference type="EMBL" id="CAJNOR010017095">
    <property type="protein sequence ID" value="CAF1686761.1"/>
    <property type="molecule type" value="Genomic_DNA"/>
</dbReference>
<keyword evidence="1" id="KW-0677">Repeat</keyword>
<dbReference type="Gene3D" id="2.120.10.30">
    <property type="entry name" value="TolB, C-terminal domain"/>
    <property type="match status" value="1"/>
</dbReference>
<organism evidence="3 4">
    <name type="scientific">Adineta ricciae</name>
    <name type="common">Rotifer</name>
    <dbReference type="NCBI Taxonomy" id="249248"/>
    <lineage>
        <taxon>Eukaryota</taxon>
        <taxon>Metazoa</taxon>
        <taxon>Spiralia</taxon>
        <taxon>Gnathifera</taxon>
        <taxon>Rotifera</taxon>
        <taxon>Eurotatoria</taxon>
        <taxon>Bdelloidea</taxon>
        <taxon>Adinetida</taxon>
        <taxon>Adinetidae</taxon>
        <taxon>Adineta</taxon>
    </lineage>
</organism>
<evidence type="ECO:0000256" key="1">
    <source>
        <dbReference type="ARBA" id="ARBA00022737"/>
    </source>
</evidence>
<protein>
    <submittedName>
        <fullName evidence="3">Uncharacterized protein</fullName>
    </submittedName>
</protein>
<proteinExistence type="predicted"/>
<evidence type="ECO:0000256" key="2">
    <source>
        <dbReference type="PROSITE-ProRule" id="PRU00504"/>
    </source>
</evidence>
<feature type="non-terminal residue" evidence="3">
    <location>
        <position position="267"/>
    </location>
</feature>
<dbReference type="InterPro" id="IPR001258">
    <property type="entry name" value="NHL_repeat"/>
</dbReference>
<dbReference type="Pfam" id="PF01436">
    <property type="entry name" value="NHL"/>
    <property type="match status" value="1"/>
</dbReference>
<gene>
    <name evidence="3" type="ORF">XAT740_LOCUS62128</name>
</gene>
<accession>A0A816HDC3</accession>
<feature type="repeat" description="NHL" evidence="2">
    <location>
        <begin position="121"/>
        <end position="164"/>
    </location>
</feature>
<dbReference type="PROSITE" id="PS51125">
    <property type="entry name" value="NHL"/>
    <property type="match status" value="1"/>
</dbReference>
<dbReference type="InterPro" id="IPR011042">
    <property type="entry name" value="6-blade_b-propeller_TolB-like"/>
</dbReference>
<keyword evidence="4" id="KW-1185">Reference proteome</keyword>
<name>A0A816HDC3_ADIRI</name>
<comment type="caution">
    <text evidence="3">The sequence shown here is derived from an EMBL/GenBank/DDBJ whole genome shotgun (WGS) entry which is preliminary data.</text>
</comment>